<dbReference type="Proteomes" id="UP001153636">
    <property type="component" value="Chromosome 12"/>
</dbReference>
<accession>A0A9P0CIU0</accession>
<gene>
    <name evidence="1" type="ORF">PSYICH_LOCUS3241</name>
</gene>
<feature type="non-terminal residue" evidence="1">
    <location>
        <position position="1"/>
    </location>
</feature>
<protein>
    <submittedName>
        <fullName evidence="1">Uncharacterized protein</fullName>
    </submittedName>
</protein>
<name>A0A9P0CIU0_9CUCU</name>
<evidence type="ECO:0000313" key="2">
    <source>
        <dbReference type="Proteomes" id="UP001153636"/>
    </source>
</evidence>
<proteinExistence type="predicted"/>
<organism evidence="1 2">
    <name type="scientific">Psylliodes chrysocephalus</name>
    <dbReference type="NCBI Taxonomy" id="3402493"/>
    <lineage>
        <taxon>Eukaryota</taxon>
        <taxon>Metazoa</taxon>
        <taxon>Ecdysozoa</taxon>
        <taxon>Arthropoda</taxon>
        <taxon>Hexapoda</taxon>
        <taxon>Insecta</taxon>
        <taxon>Pterygota</taxon>
        <taxon>Neoptera</taxon>
        <taxon>Endopterygota</taxon>
        <taxon>Coleoptera</taxon>
        <taxon>Polyphaga</taxon>
        <taxon>Cucujiformia</taxon>
        <taxon>Chrysomeloidea</taxon>
        <taxon>Chrysomelidae</taxon>
        <taxon>Galerucinae</taxon>
        <taxon>Alticini</taxon>
        <taxon>Psylliodes</taxon>
    </lineage>
</organism>
<feature type="non-terminal residue" evidence="1">
    <location>
        <position position="98"/>
    </location>
</feature>
<dbReference type="OrthoDB" id="8052806at2759"/>
<sequence>IKSIDAPSYYIPHHCIFKPNSSSTPCRIVFDASMKTNAGPSLNDILYKGPKLQNNPITILLNFRLFPIAVVADLKQMYRQVKMIEPHRSFQRVLWRFN</sequence>
<dbReference type="AlphaFoldDB" id="A0A9P0CIU0"/>
<dbReference type="EMBL" id="OV651824">
    <property type="protein sequence ID" value="CAH1102241.1"/>
    <property type="molecule type" value="Genomic_DNA"/>
</dbReference>
<evidence type="ECO:0000313" key="1">
    <source>
        <dbReference type="EMBL" id="CAH1102241.1"/>
    </source>
</evidence>
<reference evidence="1" key="1">
    <citation type="submission" date="2022-01" db="EMBL/GenBank/DDBJ databases">
        <authorList>
            <person name="King R."/>
        </authorList>
    </citation>
    <scope>NUCLEOTIDE SEQUENCE</scope>
</reference>
<dbReference type="InterPro" id="IPR043502">
    <property type="entry name" value="DNA/RNA_pol_sf"/>
</dbReference>
<dbReference type="PANTHER" id="PTHR47331">
    <property type="entry name" value="PHD-TYPE DOMAIN-CONTAINING PROTEIN"/>
    <property type="match status" value="1"/>
</dbReference>
<dbReference type="SUPFAM" id="SSF56672">
    <property type="entry name" value="DNA/RNA polymerases"/>
    <property type="match status" value="1"/>
</dbReference>
<keyword evidence="2" id="KW-1185">Reference proteome</keyword>
<dbReference type="GO" id="GO:0071897">
    <property type="term" value="P:DNA biosynthetic process"/>
    <property type="evidence" value="ECO:0007669"/>
    <property type="project" value="UniProtKB-ARBA"/>
</dbReference>